<gene>
    <name evidence="2" type="ORF">KI688_007284</name>
</gene>
<dbReference type="CDD" id="cd00116">
    <property type="entry name" value="LRR_RI"/>
    <property type="match status" value="1"/>
</dbReference>
<dbReference type="PANTHER" id="PTHR24111">
    <property type="entry name" value="LEUCINE-RICH REPEAT-CONTAINING PROTEIN 34"/>
    <property type="match status" value="1"/>
</dbReference>
<dbReference type="InterPro" id="IPR032675">
    <property type="entry name" value="LRR_dom_sf"/>
</dbReference>
<dbReference type="PANTHER" id="PTHR24111:SF0">
    <property type="entry name" value="LEUCINE-RICH REPEAT-CONTAINING PROTEIN"/>
    <property type="match status" value="1"/>
</dbReference>
<dbReference type="SUPFAM" id="SSF52047">
    <property type="entry name" value="RNI-like"/>
    <property type="match status" value="2"/>
</dbReference>
<sequence length="911" mass="98746">MEETQSFRITGTTDVKNIDVDIVSGQNVIYWEDINQVFPRVGHVCNGSSIVKLLRDSSRIRIVPHCIKHCPGVVLDVVLSTNEHAHVDPPMATLGLAPDTPTHPYHPGAIINELNVNPPASSTATLAEFVSSLAIAAESSTDLSSAEPRQATVTRGNTTHIQSQFISVAAVIEHARQSGKPLTSEALSSLIASKLTPASMAKSGFERTVIHKLDGLHDQGAMTQQIAREVWELQKQMNDRLVLIQSKTEAILTQQLELAEYPIPRLFIVLPEVPAKYDPGNWFRTKFRLHFICECGKHTDVNNSKDPHHLHLAKHEGYLIREPTEFFKKYGPFLLLMLELIKFGTSIAGHVVPTLASLKVVELADSVKQSVELVTAKIDYSLECIDKQLAKVQASSPEDHIDTEPGAAMTQHDLTNYLSDVEGLEGIELRQLRSFLKTSEEENLLGNLYRMTTPDGHVKWVCYDHYRASYQEKHTQKLRSVVQMAQGEFDEQLGRIIITLTSSIVAAEFYDAVSKAKGILGLTVDMSWECIRSDLEALENALKQSRISILRLNLRQFRTSLGSKLLSTSAQCELSFELAALSIGGKEFGRLAETLKTNSTLTTLNLRDNSIGDNGAQALSAALKINSTLTILDLGHNSIGDNGAQALSEALNTNSTLTTLNLYINSITDNGAKALSEALKTNSTLTTLNLGHNSIRENGVKALAEALKTNSTLTTLNLYTNWIGVNGVQALSEALEINSTLTTLDLAYSGIGENGVKALAEALKTNSTLTTLNLGHNSIGDNGAQALSEALKTNSTLTTLKLYTNSIGDNGVQALSEALEINSTLTTLHLGYNSIRPNGAQALAEALKTNSTLTTLDLTNNSIGDNGVQALAEALKTNSTLTTLKLYTNSIGDNGAQALALKTNSTATIIT</sequence>
<organism evidence="2 3">
    <name type="scientific">Linnemannia hyalina</name>
    <dbReference type="NCBI Taxonomy" id="64524"/>
    <lineage>
        <taxon>Eukaryota</taxon>
        <taxon>Fungi</taxon>
        <taxon>Fungi incertae sedis</taxon>
        <taxon>Mucoromycota</taxon>
        <taxon>Mortierellomycotina</taxon>
        <taxon>Mortierellomycetes</taxon>
        <taxon>Mortierellales</taxon>
        <taxon>Mortierellaceae</taxon>
        <taxon>Linnemannia</taxon>
    </lineage>
</organism>
<dbReference type="EMBL" id="JAHRHY010000024">
    <property type="protein sequence ID" value="KAG9061306.1"/>
    <property type="molecule type" value="Genomic_DNA"/>
</dbReference>
<evidence type="ECO:0000313" key="3">
    <source>
        <dbReference type="Proteomes" id="UP000707451"/>
    </source>
</evidence>
<dbReference type="Pfam" id="PF13516">
    <property type="entry name" value="LRR_6"/>
    <property type="match status" value="11"/>
</dbReference>
<keyword evidence="3" id="KW-1185">Reference proteome</keyword>
<dbReference type="InterPro" id="IPR052201">
    <property type="entry name" value="LRR-containing_regulator"/>
</dbReference>
<reference evidence="2" key="1">
    <citation type="submission" date="2021-06" db="EMBL/GenBank/DDBJ databases">
        <title>Genome Sequence of Mortierella hyaline Strain SCG-10, a Cold-Adapted, Nitrate-Reducing Fungus Isolated from Soil in Minnesota, USA.</title>
        <authorList>
            <person name="Aldossari N."/>
        </authorList>
    </citation>
    <scope>NUCLEOTIDE SEQUENCE</scope>
    <source>
        <strain evidence="2">SCG-10</strain>
    </source>
</reference>
<evidence type="ECO:0008006" key="4">
    <source>
        <dbReference type="Google" id="ProtNLM"/>
    </source>
</evidence>
<keyword evidence="1" id="KW-0677">Repeat</keyword>
<name>A0A9P7XKS9_9FUNG</name>
<comment type="caution">
    <text evidence="2">The sequence shown here is derived from an EMBL/GenBank/DDBJ whole genome shotgun (WGS) entry which is preliminary data.</text>
</comment>
<dbReference type="Gene3D" id="3.80.10.10">
    <property type="entry name" value="Ribonuclease Inhibitor"/>
    <property type="match status" value="3"/>
</dbReference>
<dbReference type="InterPro" id="IPR001611">
    <property type="entry name" value="Leu-rich_rpt"/>
</dbReference>
<evidence type="ECO:0000313" key="2">
    <source>
        <dbReference type="EMBL" id="KAG9061306.1"/>
    </source>
</evidence>
<dbReference type="SMART" id="SM00368">
    <property type="entry name" value="LRR_RI"/>
    <property type="match status" value="11"/>
</dbReference>
<dbReference type="AlphaFoldDB" id="A0A9P7XKS9"/>
<dbReference type="OrthoDB" id="333024at2759"/>
<proteinExistence type="predicted"/>
<dbReference type="Proteomes" id="UP000707451">
    <property type="component" value="Unassembled WGS sequence"/>
</dbReference>
<protein>
    <recommendedName>
        <fullName evidence="4">RNI-like protein</fullName>
    </recommendedName>
</protein>
<accession>A0A9P7XKS9</accession>
<evidence type="ECO:0000256" key="1">
    <source>
        <dbReference type="ARBA" id="ARBA00022737"/>
    </source>
</evidence>